<proteinExistence type="predicted"/>
<dbReference type="GeneID" id="19332546"/>
<feature type="compositionally biased region" description="Polar residues" evidence="1">
    <location>
        <begin position="80"/>
        <end position="89"/>
    </location>
</feature>
<evidence type="ECO:0000313" key="2">
    <source>
        <dbReference type="EMBL" id="EME89374.1"/>
    </source>
</evidence>
<organism evidence="2 3">
    <name type="scientific">Pseudocercospora fijiensis (strain CIRAD86)</name>
    <name type="common">Black leaf streak disease fungus</name>
    <name type="synonym">Mycosphaerella fijiensis</name>
    <dbReference type="NCBI Taxonomy" id="383855"/>
    <lineage>
        <taxon>Eukaryota</taxon>
        <taxon>Fungi</taxon>
        <taxon>Dikarya</taxon>
        <taxon>Ascomycota</taxon>
        <taxon>Pezizomycotina</taxon>
        <taxon>Dothideomycetes</taxon>
        <taxon>Dothideomycetidae</taxon>
        <taxon>Mycosphaerellales</taxon>
        <taxon>Mycosphaerellaceae</taxon>
        <taxon>Pseudocercospora</taxon>
    </lineage>
</organism>
<reference evidence="2 3" key="1">
    <citation type="journal article" date="2012" name="PLoS Pathog.">
        <title>Diverse lifestyles and strategies of plant pathogenesis encoded in the genomes of eighteen Dothideomycetes fungi.</title>
        <authorList>
            <person name="Ohm R.A."/>
            <person name="Feau N."/>
            <person name="Henrissat B."/>
            <person name="Schoch C.L."/>
            <person name="Horwitz B.A."/>
            <person name="Barry K.W."/>
            <person name="Condon B.J."/>
            <person name="Copeland A.C."/>
            <person name="Dhillon B."/>
            <person name="Glaser F."/>
            <person name="Hesse C.N."/>
            <person name="Kosti I."/>
            <person name="LaButti K."/>
            <person name="Lindquist E.A."/>
            <person name="Lucas S."/>
            <person name="Salamov A.A."/>
            <person name="Bradshaw R.E."/>
            <person name="Ciuffetti L."/>
            <person name="Hamelin R.C."/>
            <person name="Kema G.H.J."/>
            <person name="Lawrence C."/>
            <person name="Scott J.A."/>
            <person name="Spatafora J.W."/>
            <person name="Turgeon B.G."/>
            <person name="de Wit P.J.G.M."/>
            <person name="Zhong S."/>
            <person name="Goodwin S.B."/>
            <person name="Grigoriev I.V."/>
        </authorList>
    </citation>
    <scope>NUCLEOTIDE SEQUENCE [LARGE SCALE GENOMIC DNA]</scope>
    <source>
        <strain evidence="2 3">CIRAD86</strain>
    </source>
</reference>
<keyword evidence="3" id="KW-1185">Reference proteome</keyword>
<dbReference type="HOGENOM" id="CLU_2455677_0_0_1"/>
<dbReference type="VEuPathDB" id="FungiDB:MYCFIDRAFT_170830"/>
<evidence type="ECO:0000313" key="3">
    <source>
        <dbReference type="Proteomes" id="UP000016932"/>
    </source>
</evidence>
<protein>
    <submittedName>
        <fullName evidence="2">Uncharacterized protein</fullName>
    </submittedName>
</protein>
<dbReference type="Proteomes" id="UP000016932">
    <property type="component" value="Unassembled WGS sequence"/>
</dbReference>
<dbReference type="KEGG" id="pfj:MYCFIDRAFT_170830"/>
<name>N1Q922_PSEFD</name>
<dbReference type="RefSeq" id="XP_007922029.1">
    <property type="nucleotide sequence ID" value="XM_007923838.1"/>
</dbReference>
<sequence>MNLACSPRIGVRYRSVTASLTPVAEQKHSLPSTFDHGPPTVIPRKPATSTLNRILYTLIYKLLHDSHRRNPEPHYPLNPLRSSTLIEAS</sequence>
<dbReference type="EMBL" id="KB446555">
    <property type="protein sequence ID" value="EME89374.1"/>
    <property type="molecule type" value="Genomic_DNA"/>
</dbReference>
<accession>N1Q922</accession>
<feature type="region of interest" description="Disordered" evidence="1">
    <location>
        <begin position="67"/>
        <end position="89"/>
    </location>
</feature>
<dbReference type="AlphaFoldDB" id="N1Q922"/>
<feature type="region of interest" description="Disordered" evidence="1">
    <location>
        <begin position="24"/>
        <end position="46"/>
    </location>
</feature>
<gene>
    <name evidence="2" type="ORF">MYCFIDRAFT_170830</name>
</gene>
<evidence type="ECO:0000256" key="1">
    <source>
        <dbReference type="SAM" id="MobiDB-lite"/>
    </source>
</evidence>